<comment type="caution">
    <text evidence="3">The sequence shown here is derived from an EMBL/GenBank/DDBJ whole genome shotgun (WGS) entry which is preliminary data.</text>
</comment>
<name>A0ABW7XN49_9MICO</name>
<evidence type="ECO:0000313" key="3">
    <source>
        <dbReference type="EMBL" id="MFI2488966.1"/>
    </source>
</evidence>
<dbReference type="RefSeq" id="WP_397406046.1">
    <property type="nucleotide sequence ID" value="NZ_JBIRYI010000011.1"/>
</dbReference>
<keyword evidence="2" id="KW-0472">Membrane</keyword>
<dbReference type="Proteomes" id="UP001611580">
    <property type="component" value="Unassembled WGS sequence"/>
</dbReference>
<protein>
    <submittedName>
        <fullName evidence="3">Uncharacterized protein</fullName>
    </submittedName>
</protein>
<feature type="compositionally biased region" description="Gly residues" evidence="1">
    <location>
        <begin position="63"/>
        <end position="76"/>
    </location>
</feature>
<keyword evidence="4" id="KW-1185">Reference proteome</keyword>
<organism evidence="3 4">
    <name type="scientific">Promicromonospora kroppenstedtii</name>
    <dbReference type="NCBI Taxonomy" id="440482"/>
    <lineage>
        <taxon>Bacteria</taxon>
        <taxon>Bacillati</taxon>
        <taxon>Actinomycetota</taxon>
        <taxon>Actinomycetes</taxon>
        <taxon>Micrococcales</taxon>
        <taxon>Promicromonosporaceae</taxon>
        <taxon>Promicromonospora</taxon>
    </lineage>
</organism>
<evidence type="ECO:0000313" key="4">
    <source>
        <dbReference type="Proteomes" id="UP001611580"/>
    </source>
</evidence>
<accession>A0ABW7XN49</accession>
<reference evidence="3 4" key="1">
    <citation type="submission" date="2024-10" db="EMBL/GenBank/DDBJ databases">
        <title>The Natural Products Discovery Center: Release of the First 8490 Sequenced Strains for Exploring Actinobacteria Biosynthetic Diversity.</title>
        <authorList>
            <person name="Kalkreuter E."/>
            <person name="Kautsar S.A."/>
            <person name="Yang D."/>
            <person name="Bader C.D."/>
            <person name="Teijaro C.N."/>
            <person name="Fluegel L."/>
            <person name="Davis C.M."/>
            <person name="Simpson J.R."/>
            <person name="Lauterbach L."/>
            <person name="Steele A.D."/>
            <person name="Gui C."/>
            <person name="Meng S."/>
            <person name="Li G."/>
            <person name="Viehrig K."/>
            <person name="Ye F."/>
            <person name="Su P."/>
            <person name="Kiefer A.F."/>
            <person name="Nichols A."/>
            <person name="Cepeda A.J."/>
            <person name="Yan W."/>
            <person name="Fan B."/>
            <person name="Jiang Y."/>
            <person name="Adhikari A."/>
            <person name="Zheng C.-J."/>
            <person name="Schuster L."/>
            <person name="Cowan T.M."/>
            <person name="Smanski M.J."/>
            <person name="Chevrette M.G."/>
            <person name="De Carvalho L.P.S."/>
            <person name="Shen B."/>
        </authorList>
    </citation>
    <scope>NUCLEOTIDE SEQUENCE [LARGE SCALE GENOMIC DNA]</scope>
    <source>
        <strain evidence="3 4">NPDC019481</strain>
    </source>
</reference>
<gene>
    <name evidence="3" type="ORF">ACH47X_18805</name>
</gene>
<feature type="transmembrane region" description="Helical" evidence="2">
    <location>
        <begin position="12"/>
        <end position="33"/>
    </location>
</feature>
<dbReference type="EMBL" id="JBIRYI010000011">
    <property type="protein sequence ID" value="MFI2488966.1"/>
    <property type="molecule type" value="Genomic_DNA"/>
</dbReference>
<keyword evidence="2" id="KW-0812">Transmembrane</keyword>
<evidence type="ECO:0000256" key="2">
    <source>
        <dbReference type="SAM" id="Phobius"/>
    </source>
</evidence>
<sequence>MSSRDREAGQALTEYVAVIGLLLLVVGIVLAAASPVAADVSEQWLCAVDPIVKEEGQECAGEDTGGGGGGGGGGGDYPPPTGDCDEDVTFDHVDRADKPEDTAVVQIGCTWYPVPTSCDEKRPDGLEDGRYRAEDLREYVDCITTGRGGPQDDPNDESCANALPTSEEIDEGAPPRVQVGCRDYPVPKGCEKEWQAYLDAEPGKERAARSGELANCITTRYTTMAPPCVVETTGHVESENVQFLFFRWGNSNGTLIEKLGDGRIRIHVLRGVEMGAGVSGSDVGGSLISFDVAGITGYAKDKTYEFTDMQAAQKWIDWYKKYDDVNGKQNSCSGAMVQWTGGCGRNPYVEEAENLRDEEPEHHELAEADSDIKKVKLKGGLKWGPKTGDIALKGMVEGGYEGEVQVEDRRWSDGSRQATYTSSDIGGFLIGAELSGKQPFTKDSNGAVKGKGQVGAEWRGTTSTSVLWNKDGELSRLIISMDDQVLRTLYKAGVDVDVVLPYGFKVTGGYSSTGESGTLSKREMIIDFNQYPELREVLGPTIDELFPRDREGNLIKGDVEIDGADQDGGTLYEAAEDYANVRELTYDVDKVTGSGGAGLKWQGLDLFKVEWTTVDENRTLSESSFEVTDVNGDKQTMTPAPQCRAKDFVAPPEYYSDDFSDPPTSKLDSRHDVGAQYVDNETPKFTEGTYPGTDYDGDVPGDRAERVRSLLDEYGKAFPDKNILVVKDFENFAFSSLFGFVHLATVDGMDVIALNSGTVKNKGDGGWINWGFSGSYDYDPDTKIVKFKQR</sequence>
<feature type="region of interest" description="Disordered" evidence="1">
    <location>
        <begin position="145"/>
        <end position="177"/>
    </location>
</feature>
<proteinExistence type="predicted"/>
<evidence type="ECO:0000256" key="1">
    <source>
        <dbReference type="SAM" id="MobiDB-lite"/>
    </source>
</evidence>
<keyword evidence="2" id="KW-1133">Transmembrane helix</keyword>
<feature type="region of interest" description="Disordered" evidence="1">
    <location>
        <begin position="58"/>
        <end position="82"/>
    </location>
</feature>